<dbReference type="AlphaFoldDB" id="A0A4R0R448"/>
<evidence type="ECO:0000256" key="1">
    <source>
        <dbReference type="ARBA" id="ARBA00007905"/>
    </source>
</evidence>
<dbReference type="STRING" id="92696.A0A4R0R448"/>
<feature type="binding site" evidence="5">
    <location>
        <position position="112"/>
    </location>
    <ligand>
        <name>substrate</name>
    </ligand>
</feature>
<name>A0A4R0R448_9APHY</name>
<protein>
    <recommendedName>
        <fullName evidence="7">NADP-dependent oxidoreductase domain-containing protein</fullName>
    </recommendedName>
</protein>
<dbReference type="PANTHER" id="PTHR43827">
    <property type="entry name" value="2,5-DIKETO-D-GLUCONIC ACID REDUCTASE"/>
    <property type="match status" value="1"/>
</dbReference>
<evidence type="ECO:0000313" key="9">
    <source>
        <dbReference type="Proteomes" id="UP000292702"/>
    </source>
</evidence>
<keyword evidence="2" id="KW-0521">NADP</keyword>
<proteinExistence type="inferred from homology"/>
<comment type="caution">
    <text evidence="8">The sequence shown here is derived from an EMBL/GenBank/DDBJ whole genome shotgun (WGS) entry which is preliminary data.</text>
</comment>
<evidence type="ECO:0000256" key="5">
    <source>
        <dbReference type="PIRSR" id="PIRSR000097-2"/>
    </source>
</evidence>
<dbReference type="PROSITE" id="PS00062">
    <property type="entry name" value="ALDOKETO_REDUCTASE_2"/>
    <property type="match status" value="1"/>
</dbReference>
<feature type="site" description="Lowers pKa of active site Tyr" evidence="6">
    <location>
        <position position="81"/>
    </location>
</feature>
<dbReference type="Proteomes" id="UP000292702">
    <property type="component" value="Unassembled WGS sequence"/>
</dbReference>
<evidence type="ECO:0000256" key="2">
    <source>
        <dbReference type="ARBA" id="ARBA00022857"/>
    </source>
</evidence>
<dbReference type="InterPro" id="IPR020471">
    <property type="entry name" value="AKR"/>
</dbReference>
<evidence type="ECO:0000313" key="8">
    <source>
        <dbReference type="EMBL" id="TCD62002.1"/>
    </source>
</evidence>
<feature type="domain" description="NADP-dependent oxidoreductase" evidence="7">
    <location>
        <begin position="25"/>
        <end position="282"/>
    </location>
</feature>
<dbReference type="InterPro" id="IPR018170">
    <property type="entry name" value="Aldo/ket_reductase_CS"/>
</dbReference>
<dbReference type="SUPFAM" id="SSF51430">
    <property type="entry name" value="NAD(P)-linked oxidoreductase"/>
    <property type="match status" value="1"/>
</dbReference>
<dbReference type="PANTHER" id="PTHR43827:SF3">
    <property type="entry name" value="NADP-DEPENDENT OXIDOREDUCTASE DOMAIN-CONTAINING PROTEIN"/>
    <property type="match status" value="1"/>
</dbReference>
<dbReference type="EMBL" id="RWJN01000411">
    <property type="protein sequence ID" value="TCD62002.1"/>
    <property type="molecule type" value="Genomic_DNA"/>
</dbReference>
<evidence type="ECO:0000256" key="4">
    <source>
        <dbReference type="PIRSR" id="PIRSR000097-1"/>
    </source>
</evidence>
<feature type="active site" description="Proton donor" evidence="4">
    <location>
        <position position="56"/>
    </location>
</feature>
<gene>
    <name evidence="8" type="ORF">EIP91_007620</name>
</gene>
<accession>A0A4R0R448</accession>
<evidence type="ECO:0000256" key="3">
    <source>
        <dbReference type="ARBA" id="ARBA00023002"/>
    </source>
</evidence>
<evidence type="ECO:0000256" key="6">
    <source>
        <dbReference type="PIRSR" id="PIRSR000097-3"/>
    </source>
</evidence>
<dbReference type="Gene3D" id="3.20.20.100">
    <property type="entry name" value="NADP-dependent oxidoreductase domain"/>
    <property type="match status" value="1"/>
</dbReference>
<dbReference type="InterPro" id="IPR036812">
    <property type="entry name" value="NAD(P)_OxRdtase_dom_sf"/>
</dbReference>
<dbReference type="FunFam" id="3.20.20.100:FF:000002">
    <property type="entry name" value="2,5-diketo-D-gluconic acid reductase A"/>
    <property type="match status" value="1"/>
</dbReference>
<dbReference type="PRINTS" id="PR00069">
    <property type="entry name" value="ALDKETRDTASE"/>
</dbReference>
<dbReference type="InterPro" id="IPR023210">
    <property type="entry name" value="NADP_OxRdtase_dom"/>
</dbReference>
<dbReference type="OrthoDB" id="416253at2759"/>
<sequence length="307" mass="34403">MSAANLTVTLRNGVVMPTIALGCYNGNTKEEAQAGWPWMKAGLEAGYKMVDTAHAYHTEPVIPKAIQEAGVKREDIFILTKLSWGQANDVQAAFNNSLKDLQTDYIDLYLMHWPMVAEIDEHGDIVKTPEGDHKVVDRPNFNDVWAEMEKIYESGRAKAIGVSNFSIKTLNELFKTAKIIPHVNQIEIHPYLAQSELIQFCKEKGIQAMAYTPTGYATVRNDPTIGEIAKKNGVTPTQIILAWHLRRGIPLACRSSSVERQKENITIPALSDEDFETVNKLDRGQLICNAPNERGLIWGWTLEQLGW</sequence>
<keyword evidence="3" id="KW-0560">Oxidoreductase</keyword>
<organism evidence="8 9">
    <name type="scientific">Steccherinum ochraceum</name>
    <dbReference type="NCBI Taxonomy" id="92696"/>
    <lineage>
        <taxon>Eukaryota</taxon>
        <taxon>Fungi</taxon>
        <taxon>Dikarya</taxon>
        <taxon>Basidiomycota</taxon>
        <taxon>Agaricomycotina</taxon>
        <taxon>Agaricomycetes</taxon>
        <taxon>Polyporales</taxon>
        <taxon>Steccherinaceae</taxon>
        <taxon>Steccherinum</taxon>
    </lineage>
</organism>
<dbReference type="CDD" id="cd19071">
    <property type="entry name" value="AKR_AKR1-5-like"/>
    <property type="match status" value="1"/>
</dbReference>
<keyword evidence="9" id="KW-1185">Reference proteome</keyword>
<dbReference type="Pfam" id="PF00248">
    <property type="entry name" value="Aldo_ket_red"/>
    <property type="match status" value="1"/>
</dbReference>
<dbReference type="GO" id="GO:0016616">
    <property type="term" value="F:oxidoreductase activity, acting on the CH-OH group of donors, NAD or NADP as acceptor"/>
    <property type="evidence" value="ECO:0007669"/>
    <property type="project" value="UniProtKB-ARBA"/>
</dbReference>
<evidence type="ECO:0000259" key="7">
    <source>
        <dbReference type="Pfam" id="PF00248"/>
    </source>
</evidence>
<dbReference type="PIRSF" id="PIRSF000097">
    <property type="entry name" value="AKR"/>
    <property type="match status" value="1"/>
</dbReference>
<reference evidence="8 9" key="1">
    <citation type="submission" date="2018-11" db="EMBL/GenBank/DDBJ databases">
        <title>Genome assembly of Steccherinum ochraceum LE-BIN_3174, the white-rot fungus of the Steccherinaceae family (The Residual Polyporoid clade, Polyporales, Basidiomycota).</title>
        <authorList>
            <person name="Fedorova T.V."/>
            <person name="Glazunova O.A."/>
            <person name="Landesman E.O."/>
            <person name="Moiseenko K.V."/>
            <person name="Psurtseva N.V."/>
            <person name="Savinova O.S."/>
            <person name="Shakhova N.V."/>
            <person name="Tyazhelova T.V."/>
            <person name="Vasina D.V."/>
        </authorList>
    </citation>
    <scope>NUCLEOTIDE SEQUENCE [LARGE SCALE GENOMIC DNA]</scope>
    <source>
        <strain evidence="8 9">LE-BIN_3174</strain>
    </source>
</reference>
<comment type="similarity">
    <text evidence="1">Belongs to the aldo/keto reductase family.</text>
</comment>